<keyword evidence="2" id="KW-1185">Reference proteome</keyword>
<reference evidence="1 2" key="1">
    <citation type="submission" date="2016-11" db="EMBL/GenBank/DDBJ databases">
        <title>The macronuclear genome of Stentor coeruleus: a giant cell with tiny introns.</title>
        <authorList>
            <person name="Slabodnick M."/>
            <person name="Ruby J.G."/>
            <person name="Reiff S.B."/>
            <person name="Swart E.C."/>
            <person name="Gosai S."/>
            <person name="Prabakaran S."/>
            <person name="Witkowska E."/>
            <person name="Larue G.E."/>
            <person name="Fisher S."/>
            <person name="Freeman R.M."/>
            <person name="Gunawardena J."/>
            <person name="Chu W."/>
            <person name="Stover N.A."/>
            <person name="Gregory B.D."/>
            <person name="Nowacki M."/>
            <person name="Derisi J."/>
            <person name="Roy S.W."/>
            <person name="Marshall W.F."/>
            <person name="Sood P."/>
        </authorList>
    </citation>
    <scope>NUCLEOTIDE SEQUENCE [LARGE SCALE GENOMIC DNA]</scope>
    <source>
        <strain evidence="1">WM001</strain>
    </source>
</reference>
<dbReference type="AlphaFoldDB" id="A0A1R2B1S0"/>
<proteinExistence type="predicted"/>
<sequence>MVLRRLFAKFYNEIKTKPLNLPDELKKNLRNSTSVQIALRDSIKRFRAELPMHTLSEIVKASKAHLKAFYTIPNIVSPNDPKFEPGLRENLMKEMIDPEVKRQVEYQEDRLFMLDKSLEARRNYLLSKERDNVENAIRAYNEAKRIEELKIKGAKRFVPEAEQTELLLDGEINTQLVPIDTHTVLNPKGVVKLSSLPGKYPRFVDLTEQELANYICYNILNTEQGLQMFKNSIENENFHSNIRASLIQKLSLIKPENPKDFRLIELISSLKTEELSKKNLCNTIWAIGKIYETPPKSIGNTVESLKERFDEIIPICNSLNLAYACEGLRHIKDKNKKLGLKICSRFIDLMNSVVLPEVPINPEVPYLNFPPQGHSFFVGSKDLTIPTSKVPSIAIFKVIKYLENTGIDKYLPYVYKKTAQLINGLSLFEFDKNMLVEGIIVYGKLNEAMLCDKDIKGCLLKMTQLVLKQYDELTLKEVYKITEILMKTYSYHLSSWFKILELRSFEGIHSEQDPKIIENISRQFIRYYIAISYGRDISIEPFVWVYEKFTVFTPLLDKISEITKTRKIESVDRARLATILGISGYKISITKDKNFENIIAASIQGYPHESLDEIKTREELVEIVNSTRGLHEICELAAALAKHNCKTDWKYFEEFYENNKDIINSQPHRIALAWAIKKKVQVNYDWNLVTVTENRMLKEIQNIE</sequence>
<evidence type="ECO:0000313" key="1">
    <source>
        <dbReference type="EMBL" id="OMJ70699.1"/>
    </source>
</evidence>
<accession>A0A1R2B1S0</accession>
<dbReference type="EMBL" id="MPUH01001061">
    <property type="protein sequence ID" value="OMJ70699.1"/>
    <property type="molecule type" value="Genomic_DNA"/>
</dbReference>
<dbReference type="Proteomes" id="UP000187209">
    <property type="component" value="Unassembled WGS sequence"/>
</dbReference>
<protein>
    <submittedName>
        <fullName evidence="1">Uncharacterized protein</fullName>
    </submittedName>
</protein>
<evidence type="ECO:0000313" key="2">
    <source>
        <dbReference type="Proteomes" id="UP000187209"/>
    </source>
</evidence>
<organism evidence="1 2">
    <name type="scientific">Stentor coeruleus</name>
    <dbReference type="NCBI Taxonomy" id="5963"/>
    <lineage>
        <taxon>Eukaryota</taxon>
        <taxon>Sar</taxon>
        <taxon>Alveolata</taxon>
        <taxon>Ciliophora</taxon>
        <taxon>Postciliodesmatophora</taxon>
        <taxon>Heterotrichea</taxon>
        <taxon>Heterotrichida</taxon>
        <taxon>Stentoridae</taxon>
        <taxon>Stentor</taxon>
    </lineage>
</organism>
<gene>
    <name evidence="1" type="ORF">SteCoe_31260</name>
</gene>
<name>A0A1R2B1S0_9CILI</name>
<dbReference type="OrthoDB" id="10573463at2759"/>
<comment type="caution">
    <text evidence="1">The sequence shown here is derived from an EMBL/GenBank/DDBJ whole genome shotgun (WGS) entry which is preliminary data.</text>
</comment>